<dbReference type="InterPro" id="IPR000600">
    <property type="entry name" value="ROK"/>
</dbReference>
<evidence type="ECO:0000256" key="1">
    <source>
        <dbReference type="ARBA" id="ARBA00006479"/>
    </source>
</evidence>
<dbReference type="InterPro" id="IPR043129">
    <property type="entry name" value="ATPase_NBD"/>
</dbReference>
<organism evidence="2 3">
    <name type="scientific">Microbacterium insulae</name>
    <dbReference type="NCBI Taxonomy" id="483014"/>
    <lineage>
        <taxon>Bacteria</taxon>
        <taxon>Bacillati</taxon>
        <taxon>Actinomycetota</taxon>
        <taxon>Actinomycetes</taxon>
        <taxon>Micrococcales</taxon>
        <taxon>Microbacteriaceae</taxon>
        <taxon>Microbacterium</taxon>
    </lineage>
</organism>
<dbReference type="InterPro" id="IPR036390">
    <property type="entry name" value="WH_DNA-bd_sf"/>
</dbReference>
<evidence type="ECO:0000313" key="3">
    <source>
        <dbReference type="Proteomes" id="UP001597055"/>
    </source>
</evidence>
<dbReference type="PANTHER" id="PTHR18964">
    <property type="entry name" value="ROK (REPRESSOR, ORF, KINASE) FAMILY"/>
    <property type="match status" value="1"/>
</dbReference>
<evidence type="ECO:0000313" key="2">
    <source>
        <dbReference type="EMBL" id="MFD0790471.1"/>
    </source>
</evidence>
<dbReference type="InterPro" id="IPR036388">
    <property type="entry name" value="WH-like_DNA-bd_sf"/>
</dbReference>
<keyword evidence="3" id="KW-1185">Reference proteome</keyword>
<dbReference type="PANTHER" id="PTHR18964:SF149">
    <property type="entry name" value="BIFUNCTIONAL UDP-N-ACETYLGLUCOSAMINE 2-EPIMERASE_N-ACETYLMANNOSAMINE KINASE"/>
    <property type="match status" value="1"/>
</dbReference>
<comment type="similarity">
    <text evidence="1">Belongs to the ROK (NagC/XylR) family.</text>
</comment>
<dbReference type="Proteomes" id="UP001597055">
    <property type="component" value="Unassembled WGS sequence"/>
</dbReference>
<dbReference type="Gene3D" id="1.10.10.10">
    <property type="entry name" value="Winged helix-like DNA-binding domain superfamily/Winged helix DNA-binding domain"/>
    <property type="match status" value="1"/>
</dbReference>
<name>A0ABW3AI55_9MICO</name>
<reference evidence="3" key="1">
    <citation type="journal article" date="2019" name="Int. J. Syst. Evol. Microbiol.">
        <title>The Global Catalogue of Microorganisms (GCM) 10K type strain sequencing project: providing services to taxonomists for standard genome sequencing and annotation.</title>
        <authorList>
            <consortium name="The Broad Institute Genomics Platform"/>
            <consortium name="The Broad Institute Genome Sequencing Center for Infectious Disease"/>
            <person name="Wu L."/>
            <person name="Ma J."/>
        </authorList>
    </citation>
    <scope>NUCLEOTIDE SEQUENCE [LARGE SCALE GENOMIC DNA]</scope>
    <source>
        <strain evidence="3">CCUG 54523</strain>
    </source>
</reference>
<dbReference type="Gene3D" id="3.30.420.40">
    <property type="match status" value="2"/>
</dbReference>
<dbReference type="RefSeq" id="WP_204978319.1">
    <property type="nucleotide sequence ID" value="NZ_JBHTII010000001.1"/>
</dbReference>
<dbReference type="Pfam" id="PF00480">
    <property type="entry name" value="ROK"/>
    <property type="match status" value="1"/>
</dbReference>
<protein>
    <submittedName>
        <fullName evidence="2">ROK family protein</fullName>
    </submittedName>
</protein>
<dbReference type="SUPFAM" id="SSF46785">
    <property type="entry name" value="Winged helix' DNA-binding domain"/>
    <property type="match status" value="1"/>
</dbReference>
<gene>
    <name evidence="2" type="ORF">ACFQ0P_08680</name>
</gene>
<dbReference type="EMBL" id="JBHTII010000001">
    <property type="protein sequence ID" value="MFD0790471.1"/>
    <property type="molecule type" value="Genomic_DNA"/>
</dbReference>
<sequence length="389" mass="39643">MTDPSPGEGVRQRNLARLLRLVHLDGPLSRASLTEATGLNRSTIADLVAELGRVGLVEERAPDPSRRVGRPSPVVAVSPHVVAIAVNPEVDALTLAAVGLDRRIVLRERIDLDHLLTPEETANLVAGRIAQWRAGPLADARILAVGLAVPGLVRAADGLVRNAPHLLWNDAPVRDLVAAATGLPTVVGNDATLGAHAEHLYGAARGIDHVVYLNGGASGIGGGLIVHGMPVAGAGGYAGEFGQNRPGIAAAADRRADGGVLEDEVSRTLLLEAVGLAAADEPTLAEALAASDDPAVAAEVARQRGILSTALANAVNVLNPSVVVLGGFLATLAAMDLDALADAVAAQAMPANMEGLDIRVASLAEDRLLIGAAEAAFEPLLADPARAAG</sequence>
<accession>A0ABW3AI55</accession>
<proteinExistence type="inferred from homology"/>
<dbReference type="SUPFAM" id="SSF53067">
    <property type="entry name" value="Actin-like ATPase domain"/>
    <property type="match status" value="1"/>
</dbReference>
<comment type="caution">
    <text evidence="2">The sequence shown here is derived from an EMBL/GenBank/DDBJ whole genome shotgun (WGS) entry which is preliminary data.</text>
</comment>